<dbReference type="AlphaFoldDB" id="A0A502KVC2"/>
<dbReference type="GO" id="GO:0003676">
    <property type="term" value="F:nucleic acid binding"/>
    <property type="evidence" value="ECO:0007669"/>
    <property type="project" value="InterPro"/>
</dbReference>
<evidence type="ECO:0000256" key="5">
    <source>
        <dbReference type="SAM" id="MobiDB-lite"/>
    </source>
</evidence>
<dbReference type="InterPro" id="IPR027417">
    <property type="entry name" value="P-loop_NTPase"/>
</dbReference>
<evidence type="ECO:0000259" key="6">
    <source>
        <dbReference type="PROSITE" id="PS51192"/>
    </source>
</evidence>
<keyword evidence="2" id="KW-0378">Hydrolase</keyword>
<keyword evidence="9" id="KW-1185">Reference proteome</keyword>
<feature type="domain" description="Helicase C-terminal" evidence="7">
    <location>
        <begin position="207"/>
        <end position="372"/>
    </location>
</feature>
<dbReference type="SMART" id="SM00847">
    <property type="entry name" value="HA2"/>
    <property type="match status" value="1"/>
</dbReference>
<dbReference type="InterPro" id="IPR010225">
    <property type="entry name" value="HrpB"/>
</dbReference>
<dbReference type="Pfam" id="PF00271">
    <property type="entry name" value="Helicase_C"/>
    <property type="match status" value="1"/>
</dbReference>
<reference evidence="8 9" key="1">
    <citation type="submission" date="2019-01" db="EMBL/GenBank/DDBJ databases">
        <title>Litorilituus lipolytica sp. nov., isolated from intertidal sand of the Yellow Sea in China.</title>
        <authorList>
            <person name="Liu A."/>
        </authorList>
    </citation>
    <scope>NUCLEOTIDE SEQUENCE [LARGE SCALE GENOMIC DNA]</scope>
    <source>
        <strain evidence="8 9">RZ04</strain>
    </source>
</reference>
<keyword evidence="1" id="KW-0547">Nucleotide-binding</keyword>
<dbReference type="OrthoDB" id="9805617at2"/>
<dbReference type="PIRSF" id="PIRSF005496">
    <property type="entry name" value="ATP_hel_hrpB"/>
    <property type="match status" value="1"/>
</dbReference>
<dbReference type="RefSeq" id="WP_140603208.1">
    <property type="nucleotide sequence ID" value="NZ_SAWY01000020.1"/>
</dbReference>
<dbReference type="EMBL" id="SAWY01000020">
    <property type="protein sequence ID" value="TPH15044.1"/>
    <property type="molecule type" value="Genomic_DNA"/>
</dbReference>
<feature type="domain" description="Helicase ATP-binding" evidence="6">
    <location>
        <begin position="17"/>
        <end position="181"/>
    </location>
</feature>
<dbReference type="PROSITE" id="PS51192">
    <property type="entry name" value="HELICASE_ATP_BIND_1"/>
    <property type="match status" value="1"/>
</dbReference>
<evidence type="ECO:0000256" key="3">
    <source>
        <dbReference type="ARBA" id="ARBA00022806"/>
    </source>
</evidence>
<name>A0A502KVC2_9GAMM</name>
<dbReference type="Pfam" id="PF08482">
    <property type="entry name" value="HrpB_C"/>
    <property type="match status" value="1"/>
</dbReference>
<evidence type="ECO:0000256" key="2">
    <source>
        <dbReference type="ARBA" id="ARBA00022801"/>
    </source>
</evidence>
<evidence type="ECO:0000313" key="9">
    <source>
        <dbReference type="Proteomes" id="UP000315303"/>
    </source>
</evidence>
<sequence length="852" mass="95459">MPVSSSLPIEAIKDTFCQTLTQHNTVILSAPPGAGKSTCLPLWLLTMAKFSQQKIYLLQPRRLAVKNIASFLASQLSEPVGKTVGYRVRNESKVSQSTRLEVITEGILTQIIQHDAELTGTALIVFDEFHERSLQGDLAFALAREVQQALREDLSLLLMSATLDISALSAEISDAVTVHSEGRSYPVELAYIAAKSNQFWREHAVSIIKQQCATHSGSILVFLPGVADIKFIAKELAMVAPKDVVISPLYGELPLKEQQQAILPCAAHQRKIVLATNIAETSLTIEGIDLVIDCGIEKVAVYNNATLTNKLVQRNIARASAIQRAGRAGRLMAGKCIRLYAKDDFERRPEHSAHAIQQEDLLPTIMEAARWGVNQLADLPMLELPKASIEQQAWQELFSLDITNEQRQLTAHGEQVSCLSCHPRFAHMILSAKRVFSTQKVQMVSLACLIAATLEERDIFAKEQAQLNGDFTLRLQVLTSVKSQQNNHYQRVFQQAKSLARALSIAFDLTGVSLEYTGVLLAFAFPERIAKTRGNRGEYICSNGKGVSLNEEDALAAEPYIVIADMMQLKSGARVRLAASISLTALEQFFSHQITEVKSAFFDEKRNKIIQRKQRKLAAIIIEEQALSRSDCLQDLSSVWVELILRKGLSYLRWSKQDALFVARWQWLAHYQQQDAQLKVPPYSEALLLEQLSLWFMPFTGDVVSKEQLDKLNLSTMLLSLFDYQQQQLLEQAAPTHFIGPTGRRCPITYSMEMSPKVSLPMQELYGESTTPAIGFYQNMSIVQNKQGIPLLLELLSPAQRPIQLTQDLVAFWRGSYELVQKDMKSRYPKHYWPDDPANAQATNKTKRHIQS</sequence>
<dbReference type="Proteomes" id="UP000315303">
    <property type="component" value="Unassembled WGS sequence"/>
</dbReference>
<comment type="caution">
    <text evidence="8">The sequence shown here is derived from an EMBL/GenBank/DDBJ whole genome shotgun (WGS) entry which is preliminary data.</text>
</comment>
<dbReference type="InterPro" id="IPR011545">
    <property type="entry name" value="DEAD/DEAH_box_helicase_dom"/>
</dbReference>
<dbReference type="GO" id="GO:0005524">
    <property type="term" value="F:ATP binding"/>
    <property type="evidence" value="ECO:0007669"/>
    <property type="project" value="UniProtKB-KW"/>
</dbReference>
<dbReference type="SMART" id="SM00490">
    <property type="entry name" value="HELICc"/>
    <property type="match status" value="1"/>
</dbReference>
<dbReference type="Gene3D" id="1.20.120.1080">
    <property type="match status" value="1"/>
</dbReference>
<dbReference type="PANTHER" id="PTHR43519:SF1">
    <property type="entry name" value="ATP-DEPENDENT RNA HELICASE HRPB"/>
    <property type="match status" value="1"/>
</dbReference>
<evidence type="ECO:0000313" key="8">
    <source>
        <dbReference type="EMBL" id="TPH15044.1"/>
    </source>
</evidence>
<dbReference type="NCBIfam" id="TIGR01970">
    <property type="entry name" value="DEAH_box_HrpB"/>
    <property type="match status" value="1"/>
</dbReference>
<dbReference type="CDD" id="cd17990">
    <property type="entry name" value="DEXHc_HrpB"/>
    <property type="match status" value="1"/>
</dbReference>
<evidence type="ECO:0000256" key="1">
    <source>
        <dbReference type="ARBA" id="ARBA00022741"/>
    </source>
</evidence>
<dbReference type="Pfam" id="PF00270">
    <property type="entry name" value="DEAD"/>
    <property type="match status" value="1"/>
</dbReference>
<gene>
    <name evidence="8" type="primary">hrpB</name>
    <name evidence="8" type="ORF">EPA86_09490</name>
</gene>
<dbReference type="CDD" id="cd18791">
    <property type="entry name" value="SF2_C_RHA"/>
    <property type="match status" value="1"/>
</dbReference>
<dbReference type="FunFam" id="3.40.50.300:FF:002125">
    <property type="entry name" value="ATP-dependent helicase HrpB"/>
    <property type="match status" value="1"/>
</dbReference>
<evidence type="ECO:0000256" key="4">
    <source>
        <dbReference type="ARBA" id="ARBA00022840"/>
    </source>
</evidence>
<dbReference type="SUPFAM" id="SSF52540">
    <property type="entry name" value="P-loop containing nucleoside triphosphate hydrolases"/>
    <property type="match status" value="1"/>
</dbReference>
<dbReference type="GO" id="GO:0004386">
    <property type="term" value="F:helicase activity"/>
    <property type="evidence" value="ECO:0007669"/>
    <property type="project" value="UniProtKB-KW"/>
</dbReference>
<dbReference type="PROSITE" id="PS51194">
    <property type="entry name" value="HELICASE_CTER"/>
    <property type="match status" value="1"/>
</dbReference>
<dbReference type="InterPro" id="IPR001650">
    <property type="entry name" value="Helicase_C-like"/>
</dbReference>
<accession>A0A502KVC2</accession>
<feature type="region of interest" description="Disordered" evidence="5">
    <location>
        <begin position="830"/>
        <end position="852"/>
    </location>
</feature>
<organism evidence="8 9">
    <name type="scientific">Litorilituus lipolyticus</name>
    <dbReference type="NCBI Taxonomy" id="2491017"/>
    <lineage>
        <taxon>Bacteria</taxon>
        <taxon>Pseudomonadati</taxon>
        <taxon>Pseudomonadota</taxon>
        <taxon>Gammaproteobacteria</taxon>
        <taxon>Alteromonadales</taxon>
        <taxon>Colwelliaceae</taxon>
        <taxon>Litorilituus</taxon>
    </lineage>
</organism>
<keyword evidence="3 8" id="KW-0347">Helicase</keyword>
<dbReference type="InterPro" id="IPR013689">
    <property type="entry name" value="RNA_helicase_ATP-dep_HrpB_C"/>
</dbReference>
<keyword evidence="4" id="KW-0067">ATP-binding</keyword>
<dbReference type="SMART" id="SM00487">
    <property type="entry name" value="DEXDc"/>
    <property type="match status" value="1"/>
</dbReference>
<dbReference type="Gene3D" id="3.40.50.300">
    <property type="entry name" value="P-loop containing nucleotide triphosphate hydrolases"/>
    <property type="match status" value="2"/>
</dbReference>
<protein>
    <submittedName>
        <fullName evidence="8">ATP-dependent helicase HrpB</fullName>
    </submittedName>
</protein>
<dbReference type="GO" id="GO:0016787">
    <property type="term" value="F:hydrolase activity"/>
    <property type="evidence" value="ECO:0007669"/>
    <property type="project" value="UniProtKB-KW"/>
</dbReference>
<dbReference type="PANTHER" id="PTHR43519">
    <property type="entry name" value="ATP-DEPENDENT RNA HELICASE HRPB"/>
    <property type="match status" value="1"/>
</dbReference>
<proteinExistence type="predicted"/>
<dbReference type="InterPro" id="IPR049614">
    <property type="entry name" value="HrpB_DEXH"/>
</dbReference>
<evidence type="ECO:0000259" key="7">
    <source>
        <dbReference type="PROSITE" id="PS51194"/>
    </source>
</evidence>
<dbReference type="InterPro" id="IPR007502">
    <property type="entry name" value="Helicase-assoc_dom"/>
</dbReference>
<dbReference type="InterPro" id="IPR014001">
    <property type="entry name" value="Helicase_ATP-bd"/>
</dbReference>